<dbReference type="PRINTS" id="PR00046">
    <property type="entry name" value="SIGMA70FCT"/>
</dbReference>
<keyword evidence="2 7" id="KW-0805">Transcription regulation</keyword>
<dbReference type="Pfam" id="PF04542">
    <property type="entry name" value="Sigma70_r2"/>
    <property type="match status" value="1"/>
</dbReference>
<dbReference type="HAMAP" id="MF_00961">
    <property type="entry name" value="Sigma70_RpoH"/>
    <property type="match status" value="1"/>
</dbReference>
<dbReference type="FunFam" id="1.10.10.10:FF:000285">
    <property type="entry name" value="RNA polymerase sigma factor RpoH"/>
    <property type="match status" value="1"/>
</dbReference>
<evidence type="ECO:0000256" key="2">
    <source>
        <dbReference type="ARBA" id="ARBA00023015"/>
    </source>
</evidence>
<dbReference type="InterPro" id="IPR007630">
    <property type="entry name" value="RNA_pol_sigma70_r4"/>
</dbReference>
<dbReference type="Proteomes" id="UP000031647">
    <property type="component" value="Chromosome"/>
</dbReference>
<dbReference type="InterPro" id="IPR012759">
    <property type="entry name" value="RNA_pol_sigma_RpoH_proteobac"/>
</dbReference>
<comment type="function">
    <text evidence="7">Sigma factors are initiation factors that promote the attachment of RNA polymerase to specific initiation sites and are then released. This sigma factor is involved in regulation of expression of heat shock genes.</text>
</comment>
<dbReference type="PANTHER" id="PTHR30376">
    <property type="entry name" value="SIGMA FACTOR RPOH HEAT SHOCK RELATED"/>
    <property type="match status" value="1"/>
</dbReference>
<keyword evidence="5 7" id="KW-0238">DNA-binding</keyword>
<dbReference type="PROSITE" id="PS00715">
    <property type="entry name" value="SIGMA70_1"/>
    <property type="match status" value="1"/>
</dbReference>
<feature type="short sequence motif" description="Interaction with polymerase core subunit RpoC" evidence="7">
    <location>
        <begin position="77"/>
        <end position="80"/>
    </location>
</feature>
<reference evidence="10 11" key="1">
    <citation type="submission" date="2013-09" db="EMBL/GenBank/DDBJ databases">
        <title>Comparative genomics of Sd1617 to representative strains in evaluating its pathogenesis.</title>
        <authorList>
            <person name="Aksomboon Vongsawan A."/>
            <person name="Kapatral V."/>
            <person name="Vaisvil B."/>
            <person name="Serichantalergs O."/>
            <person name="Hale T.L."/>
            <person name="Mason C.J."/>
        </authorList>
    </citation>
    <scope>NUCLEOTIDE SEQUENCE [LARGE SCALE GENOMIC DNA]</scope>
    <source>
        <strain evidence="10 11">1617</strain>
    </source>
</reference>
<feature type="region of interest" description="Sigma-70 factor domain-4" evidence="7">
    <location>
        <begin position="259"/>
        <end position="311"/>
    </location>
</feature>
<comment type="similarity">
    <text evidence="7">Belongs to the sigma-70 factor family. RpoH subfamily.</text>
</comment>
<dbReference type="GO" id="GO:0005737">
    <property type="term" value="C:cytoplasm"/>
    <property type="evidence" value="ECO:0007669"/>
    <property type="project" value="UniProtKB-SubCell"/>
</dbReference>
<evidence type="ECO:0000256" key="6">
    <source>
        <dbReference type="ARBA" id="ARBA00023163"/>
    </source>
</evidence>
<feature type="DNA-binding region" description="H-T-H motif" evidence="7">
    <location>
        <begin position="284"/>
        <end position="303"/>
    </location>
</feature>
<keyword evidence="6 7" id="KW-0804">Transcription</keyword>
<dbReference type="GO" id="GO:0016987">
    <property type="term" value="F:sigma factor activity"/>
    <property type="evidence" value="ECO:0007669"/>
    <property type="project" value="UniProtKB-UniRule"/>
</dbReference>
<dbReference type="SUPFAM" id="SSF88659">
    <property type="entry name" value="Sigma3 and sigma4 domains of RNA polymerase sigma factors"/>
    <property type="match status" value="1"/>
</dbReference>
<evidence type="ECO:0000256" key="7">
    <source>
        <dbReference type="HAMAP-Rule" id="MF_00961"/>
    </source>
</evidence>
<dbReference type="CDD" id="cd06171">
    <property type="entry name" value="Sigma70_r4"/>
    <property type="match status" value="1"/>
</dbReference>
<organism evidence="10 11">
    <name type="scientific">Shigella dysenteriae 1617</name>
    <dbReference type="NCBI Taxonomy" id="754093"/>
    <lineage>
        <taxon>Bacteria</taxon>
        <taxon>Pseudomonadati</taxon>
        <taxon>Pseudomonadota</taxon>
        <taxon>Gammaproteobacteria</taxon>
        <taxon>Enterobacterales</taxon>
        <taxon>Enterobacteriaceae</taxon>
        <taxon>Shigella</taxon>
    </lineage>
</organism>
<keyword evidence="1 7" id="KW-0963">Cytoplasm</keyword>
<evidence type="ECO:0000256" key="3">
    <source>
        <dbReference type="ARBA" id="ARBA00023016"/>
    </source>
</evidence>
<dbReference type="FunFam" id="1.20.140.160:FF:000002">
    <property type="entry name" value="RNA polymerase sigma factor RpoH"/>
    <property type="match status" value="1"/>
</dbReference>
<dbReference type="GO" id="GO:0009408">
    <property type="term" value="P:response to heat"/>
    <property type="evidence" value="ECO:0007669"/>
    <property type="project" value="UniProtKB-UniRule"/>
</dbReference>
<dbReference type="InterPro" id="IPR007627">
    <property type="entry name" value="RNA_pol_sigma70_r2"/>
</dbReference>
<evidence type="ECO:0000259" key="8">
    <source>
        <dbReference type="PROSITE" id="PS00715"/>
    </source>
</evidence>
<dbReference type="KEGG" id="sdz:Asd1617_04774"/>
<keyword evidence="4 7" id="KW-0731">Sigma factor</keyword>
<feature type="domain" description="RNA polymerase sigma-70" evidence="9">
    <location>
        <begin position="283"/>
        <end position="309"/>
    </location>
</feature>
<dbReference type="PANTHER" id="PTHR30376:SF3">
    <property type="entry name" value="RNA POLYMERASE SIGMA FACTOR RPOH"/>
    <property type="match status" value="1"/>
</dbReference>
<protein>
    <recommendedName>
        <fullName evidence="7">RNA polymerase sigma factor RpoH</fullName>
    </recommendedName>
    <alternativeName>
        <fullName evidence="7">RNA polymerase sigma-32 factor</fullName>
    </alternativeName>
</protein>
<dbReference type="InterPro" id="IPR050813">
    <property type="entry name" value="Sigma-70_Factor"/>
</dbReference>
<dbReference type="InterPro" id="IPR013324">
    <property type="entry name" value="RNA_pol_sigma_r3/r4-like"/>
</dbReference>
<sequence>MTDKMQSLALAPVGNLDSYIRAANAWPMLSADEERALAEKLHYHGDLEAAKTLILSHLRFVVHIARNYAGYGLPQADLIQEGNIGLMKAVRRSPESGVRLVSFAVHWIKAEIHEYVLRNWRIVKVATTKAQRKPFAVHWIKAEIHEYVLRNWRIVKVATTKAQRKLFFNLRKTKQRLGWFNQDEVEMVARELGVTSKDVREMESRMAAQDMTFDLSSDDDSDSQPMAPVLYLQDKSSNFADGIEDDNWEEQAANRLTDAMQGLDERSQDIIRARWLDEDNKSTLQELADRYGVSAERVRQLEKNAMKKLRAAIEA</sequence>
<dbReference type="InterPro" id="IPR000943">
    <property type="entry name" value="RNA_pol_sigma70"/>
</dbReference>
<dbReference type="SUPFAM" id="SSF88946">
    <property type="entry name" value="Sigma2 domain of RNA polymerase sigma factors"/>
    <property type="match status" value="1"/>
</dbReference>
<dbReference type="PATRIC" id="fig|754093.4.peg.4647"/>
<evidence type="ECO:0000259" key="9">
    <source>
        <dbReference type="PROSITE" id="PS00716"/>
    </source>
</evidence>
<dbReference type="FunFam" id="1.20.120.1810:FF:000001">
    <property type="entry name" value="RNA polymerase sigma factor RpoH"/>
    <property type="match status" value="1"/>
</dbReference>
<dbReference type="NCBIfam" id="NF005143">
    <property type="entry name" value="PRK06596.1"/>
    <property type="match status" value="1"/>
</dbReference>
<name>A0A0A7A126_SHIDY</name>
<dbReference type="GO" id="GO:0006352">
    <property type="term" value="P:DNA-templated transcription initiation"/>
    <property type="evidence" value="ECO:0007669"/>
    <property type="project" value="UniProtKB-UniRule"/>
</dbReference>
<evidence type="ECO:0000313" key="11">
    <source>
        <dbReference type="Proteomes" id="UP000031647"/>
    </source>
</evidence>
<keyword evidence="3 7" id="KW-0346">Stress response</keyword>
<evidence type="ECO:0000256" key="5">
    <source>
        <dbReference type="ARBA" id="ARBA00023125"/>
    </source>
</evidence>
<comment type="subunit">
    <text evidence="7">Interacts with the RNA polymerase core enzyme.</text>
</comment>
<dbReference type="Gene3D" id="1.20.140.160">
    <property type="match status" value="1"/>
</dbReference>
<dbReference type="Gene3D" id="1.20.120.1810">
    <property type="match status" value="1"/>
</dbReference>
<dbReference type="NCBIfam" id="TIGR02937">
    <property type="entry name" value="sigma70-ECF"/>
    <property type="match status" value="1"/>
</dbReference>
<gene>
    <name evidence="7" type="primary">rpoH</name>
    <name evidence="10" type="ORF">Asd1617_04774</name>
</gene>
<evidence type="ECO:0000313" key="10">
    <source>
        <dbReference type="EMBL" id="AHA67601.1"/>
    </source>
</evidence>
<dbReference type="Pfam" id="PF04545">
    <property type="entry name" value="Sigma70_r4"/>
    <property type="match status" value="1"/>
</dbReference>
<dbReference type="GO" id="GO:0003677">
    <property type="term" value="F:DNA binding"/>
    <property type="evidence" value="ECO:0007669"/>
    <property type="project" value="UniProtKB-UniRule"/>
</dbReference>
<dbReference type="InterPro" id="IPR014284">
    <property type="entry name" value="RNA_pol_sigma-70_dom"/>
</dbReference>
<dbReference type="AlphaFoldDB" id="A0A0A7A126"/>
<evidence type="ECO:0000256" key="4">
    <source>
        <dbReference type="ARBA" id="ARBA00023082"/>
    </source>
</evidence>
<comment type="subcellular location">
    <subcellularLocation>
        <location evidence="7">Cytoplasm</location>
    </subcellularLocation>
</comment>
<comment type="caution">
    <text evidence="7">Lacks conserved residue(s) required for the propagation of feature annotation.</text>
</comment>
<evidence type="ECO:0000256" key="1">
    <source>
        <dbReference type="ARBA" id="ARBA00022490"/>
    </source>
</evidence>
<proteinExistence type="inferred from homology"/>
<dbReference type="InterPro" id="IPR013325">
    <property type="entry name" value="RNA_pol_sigma_r2"/>
</dbReference>
<accession>A0A0A7A126</accession>
<dbReference type="PROSITE" id="PS00716">
    <property type="entry name" value="SIGMA70_2"/>
    <property type="match status" value="1"/>
</dbReference>
<dbReference type="EMBL" id="CP006736">
    <property type="protein sequence ID" value="AHA67601.1"/>
    <property type="molecule type" value="Genomic_DNA"/>
</dbReference>
<feature type="domain" description="RNA polymerase sigma-70" evidence="8">
    <location>
        <begin position="77"/>
        <end position="90"/>
    </location>
</feature>
<dbReference type="HOGENOM" id="CLU_014793_3_5_6"/>